<sequence length="290" mass="33482">MKVKQVFNNNVLLANNGDQEVVLVGRGIGFQQRPGMTVEKDKVSQVFAPTDDKWFTLFHDLTQNISAEYLEISARIIQQAGEILHAKFNDYLLISLTDHLDFAVTRYKQGIQIHNEILWEIKNYYPNEYQAASAALEIVNQQIGIKLPEDEVGFIAMKLLESSVDHPQSGDTVKMTKLIGDIVQIVQYQLQIKLDPNTMSYRRFLVHLRFLAERILQKKINDSGSDDDFLFQHLVKKYPTSFECTKKVTAFISGQLQIKLSINEQIYLTIHVQRILDDINKKMNKRDCNY</sequence>
<dbReference type="NCBIfam" id="NF046042">
    <property type="entry name" value="LicT"/>
    <property type="match status" value="1"/>
</dbReference>
<dbReference type="AlphaFoldDB" id="A0A0R1MPH9"/>
<dbReference type="InterPro" id="IPR011608">
    <property type="entry name" value="PRD"/>
</dbReference>
<comment type="caution">
    <text evidence="3">The sequence shown here is derived from an EMBL/GenBank/DDBJ whole genome shotgun (WGS) entry which is preliminary data.</text>
</comment>
<dbReference type="PATRIC" id="fig|1423759.3.peg.893"/>
<dbReference type="GO" id="GO:0006355">
    <property type="term" value="P:regulation of DNA-templated transcription"/>
    <property type="evidence" value="ECO:0007669"/>
    <property type="project" value="InterPro"/>
</dbReference>
<protein>
    <submittedName>
        <fullName evidence="3">Transcription antiterminator</fullName>
    </submittedName>
</protein>
<evidence type="ECO:0000259" key="2">
    <source>
        <dbReference type="PROSITE" id="PS51372"/>
    </source>
</evidence>
<dbReference type="RefSeq" id="WP_057869841.1">
    <property type="nucleotide sequence ID" value="NZ_AZDX01000024.1"/>
</dbReference>
<keyword evidence="1" id="KW-0677">Repeat</keyword>
<accession>A0A0R1MPH9</accession>
<proteinExistence type="predicted"/>
<feature type="domain" description="PRD" evidence="2">
    <location>
        <begin position="170"/>
        <end position="282"/>
    </location>
</feature>
<organism evidence="3 4">
    <name type="scientific">Liquorilactobacillus hordei DSM 19519</name>
    <dbReference type="NCBI Taxonomy" id="1423759"/>
    <lineage>
        <taxon>Bacteria</taxon>
        <taxon>Bacillati</taxon>
        <taxon>Bacillota</taxon>
        <taxon>Bacilli</taxon>
        <taxon>Lactobacillales</taxon>
        <taxon>Lactobacillaceae</taxon>
        <taxon>Liquorilactobacillus</taxon>
    </lineage>
</organism>
<dbReference type="InterPro" id="IPR004341">
    <property type="entry name" value="CAT_RNA-bd_dom"/>
</dbReference>
<dbReference type="PROSITE" id="PS51372">
    <property type="entry name" value="PRD_2"/>
    <property type="match status" value="2"/>
</dbReference>
<feature type="domain" description="PRD" evidence="2">
    <location>
        <begin position="64"/>
        <end position="169"/>
    </location>
</feature>
<dbReference type="OrthoDB" id="9813552at2"/>
<dbReference type="Proteomes" id="UP000051448">
    <property type="component" value="Unassembled WGS sequence"/>
</dbReference>
<dbReference type="Pfam" id="PF00874">
    <property type="entry name" value="PRD"/>
    <property type="match status" value="2"/>
</dbReference>
<dbReference type="GO" id="GO:0003723">
    <property type="term" value="F:RNA binding"/>
    <property type="evidence" value="ECO:0007669"/>
    <property type="project" value="InterPro"/>
</dbReference>
<dbReference type="InterPro" id="IPR036650">
    <property type="entry name" value="CAT_RNA-bd_dom_sf"/>
</dbReference>
<dbReference type="GeneID" id="98311770"/>
<dbReference type="InterPro" id="IPR036634">
    <property type="entry name" value="PRD_sf"/>
</dbReference>
<gene>
    <name evidence="3" type="ORF">FC92_GL000846</name>
</gene>
<dbReference type="EMBL" id="AZDX01000024">
    <property type="protein sequence ID" value="KRL06363.1"/>
    <property type="molecule type" value="Genomic_DNA"/>
</dbReference>
<keyword evidence="4" id="KW-1185">Reference proteome</keyword>
<dbReference type="SUPFAM" id="SSF63520">
    <property type="entry name" value="PTS-regulatory domain, PRD"/>
    <property type="match status" value="2"/>
</dbReference>
<dbReference type="SMART" id="SM01061">
    <property type="entry name" value="CAT_RBD"/>
    <property type="match status" value="1"/>
</dbReference>
<evidence type="ECO:0000313" key="4">
    <source>
        <dbReference type="Proteomes" id="UP000051448"/>
    </source>
</evidence>
<dbReference type="SUPFAM" id="SSF50151">
    <property type="entry name" value="SacY-like RNA-binding domain"/>
    <property type="match status" value="1"/>
</dbReference>
<dbReference type="Pfam" id="PF03123">
    <property type="entry name" value="CAT_RBD"/>
    <property type="match status" value="1"/>
</dbReference>
<evidence type="ECO:0000256" key="1">
    <source>
        <dbReference type="ARBA" id="ARBA00022737"/>
    </source>
</evidence>
<dbReference type="PANTHER" id="PTHR30185">
    <property type="entry name" value="CRYPTIC BETA-GLUCOSIDE BGL OPERON ANTITERMINATOR"/>
    <property type="match status" value="1"/>
</dbReference>
<dbReference type="Gene3D" id="1.10.1790.10">
    <property type="entry name" value="PRD domain"/>
    <property type="match status" value="2"/>
</dbReference>
<evidence type="ECO:0000313" key="3">
    <source>
        <dbReference type="EMBL" id="KRL06363.1"/>
    </source>
</evidence>
<name>A0A0R1MPH9_9LACO</name>
<dbReference type="PANTHER" id="PTHR30185:SF15">
    <property type="entry name" value="CRYPTIC BETA-GLUCOSIDE BGL OPERON ANTITERMINATOR"/>
    <property type="match status" value="1"/>
</dbReference>
<dbReference type="STRING" id="1423759.FC92_GL000846"/>
<reference evidence="3 4" key="1">
    <citation type="journal article" date="2015" name="Genome Announc.">
        <title>Expanding the biotechnology potential of lactobacilli through comparative genomics of 213 strains and associated genera.</title>
        <authorList>
            <person name="Sun Z."/>
            <person name="Harris H.M."/>
            <person name="McCann A."/>
            <person name="Guo C."/>
            <person name="Argimon S."/>
            <person name="Zhang W."/>
            <person name="Yang X."/>
            <person name="Jeffery I.B."/>
            <person name="Cooney J.C."/>
            <person name="Kagawa T.F."/>
            <person name="Liu W."/>
            <person name="Song Y."/>
            <person name="Salvetti E."/>
            <person name="Wrobel A."/>
            <person name="Rasinkangas P."/>
            <person name="Parkhill J."/>
            <person name="Rea M.C."/>
            <person name="O'Sullivan O."/>
            <person name="Ritari J."/>
            <person name="Douillard F.P."/>
            <person name="Paul Ross R."/>
            <person name="Yang R."/>
            <person name="Briner A.E."/>
            <person name="Felis G.E."/>
            <person name="de Vos W.M."/>
            <person name="Barrangou R."/>
            <person name="Klaenhammer T.R."/>
            <person name="Caufield P.W."/>
            <person name="Cui Y."/>
            <person name="Zhang H."/>
            <person name="O'Toole P.W."/>
        </authorList>
    </citation>
    <scope>NUCLEOTIDE SEQUENCE [LARGE SCALE GENOMIC DNA]</scope>
    <source>
        <strain evidence="3 4">DSM 19519</strain>
    </source>
</reference>
<dbReference type="Gene3D" id="2.30.24.10">
    <property type="entry name" value="CAT RNA-binding domain"/>
    <property type="match status" value="1"/>
</dbReference>
<dbReference type="InterPro" id="IPR050661">
    <property type="entry name" value="BglG_antiterminators"/>
</dbReference>